<dbReference type="OrthoDB" id="65716at2759"/>
<dbReference type="PANTHER" id="PTHR40375">
    <property type="entry name" value="SPORULATION-SPECIFIC PROTEIN 22"/>
    <property type="match status" value="1"/>
</dbReference>
<evidence type="ECO:0000313" key="3">
    <source>
        <dbReference type="Proteomes" id="UP000594364"/>
    </source>
</evidence>
<dbReference type="GO" id="GO:0051321">
    <property type="term" value="P:meiotic cell cycle"/>
    <property type="evidence" value="ECO:0007669"/>
    <property type="project" value="UniProtKB-KW"/>
</dbReference>
<name>A0A7S9KQ23_EPIFF</name>
<dbReference type="EMBL" id="CP031386">
    <property type="protein sequence ID" value="QPG97526.1"/>
    <property type="molecule type" value="Genomic_DNA"/>
</dbReference>
<organism evidence="2 3">
    <name type="scientific">Epichloe festucae (strain Fl1)</name>
    <dbReference type="NCBI Taxonomy" id="877507"/>
    <lineage>
        <taxon>Eukaryota</taxon>
        <taxon>Fungi</taxon>
        <taxon>Dikarya</taxon>
        <taxon>Ascomycota</taxon>
        <taxon>Pezizomycotina</taxon>
        <taxon>Sordariomycetes</taxon>
        <taxon>Hypocreomycetidae</taxon>
        <taxon>Hypocreales</taxon>
        <taxon>Clavicipitaceae</taxon>
        <taxon>Epichloe</taxon>
    </lineage>
</organism>
<reference evidence="2 3" key="1">
    <citation type="journal article" date="2018" name="PLoS Genet.">
        <title>Repeat elements organise 3D genome structure and mediate transcription in the filamentous fungus Epichloe festucae.</title>
        <authorList>
            <person name="Winter D.J."/>
            <person name="Ganley A.R.D."/>
            <person name="Young C.A."/>
            <person name="Liachko I."/>
            <person name="Schardl C.L."/>
            <person name="Dupont P.Y."/>
            <person name="Berry D."/>
            <person name="Ram A."/>
            <person name="Scott B."/>
            <person name="Cox M.P."/>
        </authorList>
    </citation>
    <scope>NUCLEOTIDE SEQUENCE [LARGE SCALE GENOMIC DNA]</scope>
    <source>
        <strain evidence="2 3">Fl1</strain>
    </source>
</reference>
<protein>
    <submittedName>
        <fullName evidence="2">Uncharacterized protein</fullName>
    </submittedName>
</protein>
<dbReference type="PANTHER" id="PTHR40375:SF2">
    <property type="entry name" value="SPORULATION-SPECIFIC PROTEIN 22"/>
    <property type="match status" value="1"/>
</dbReference>
<evidence type="ECO:0000313" key="2">
    <source>
        <dbReference type="EMBL" id="QPG97526.1"/>
    </source>
</evidence>
<dbReference type="InterPro" id="IPR013940">
    <property type="entry name" value="Spo22/ZIP4/TEX11"/>
</dbReference>
<keyword evidence="1" id="KW-0469">Meiosis</keyword>
<dbReference type="InterPro" id="IPR039057">
    <property type="entry name" value="Spo22/ZIP4"/>
</dbReference>
<dbReference type="GO" id="GO:0090173">
    <property type="term" value="P:regulation of synaptonemal complex assembly"/>
    <property type="evidence" value="ECO:0007669"/>
    <property type="project" value="InterPro"/>
</dbReference>
<keyword evidence="3" id="KW-1185">Reference proteome</keyword>
<dbReference type="Pfam" id="PF08631">
    <property type="entry name" value="SPO22"/>
    <property type="match status" value="1"/>
</dbReference>
<evidence type="ECO:0000256" key="1">
    <source>
        <dbReference type="ARBA" id="ARBA00023254"/>
    </source>
</evidence>
<dbReference type="Proteomes" id="UP000594364">
    <property type="component" value="Chromosome 2"/>
</dbReference>
<accession>A0A7S9KQ23</accession>
<dbReference type="AlphaFoldDB" id="A0A7S9KQ23"/>
<sequence>MKDYSICTPKKVDDVIDVLDSLLSKLTTHSFDNAHLEPLFANLESTIHLVNLWVTNPKKLDESKRPRRFELQCHKLWNICVRSRRSFAVQKPEITRKKGEKALMSVWLLSFLCLELSQIWSDEPRDQTKRAAYLMNLMVPVAKASINDLDFETARLALQRGASHLDNLSLAATRVEKQLPHNSTSFNLQVNLQAKYYAMRIWLSWQEDCLDVAEYMFSKAGAFRGALDVDSAEILAEMIQRVGSALLSRNNVDHGLAWLHRADSILCLKTGELSARGRHLYLAVCNDLISHFLPGSPRENLEEVEKIIQQAQSVLGDDPILHHWWLRAHDFMQGGVCDDDEDRYSEALKRLILITESHDSFLPLILNHLRSFRRKSPTRAADLLTQLLLEPDLVGRNAQCIGRILFLRIFIVSDKERHDEECEHLSDIINRVHDQISTPIASFAVELCHSVRYFPRRSNKIRGICSFFTNHELGFKTLQNMASTRGLYRGQDLLYACLSQAGSGQDREFTLSTLQSLVKTCDEPGAADSINLPLLLRCTIRVLRAADQDEHGQLKHLDEANLAPDTCRLFESAAKHAVRDLANVIDDRCFTIQELDWFRKNSYNLGILTCPDWQPLQTIRLLNACLTFITCYPTDIAVPSDKTTELALTILRCHFIISASLLKQARVDHDPSGLQHYQAMRRHIAEYGTTLQTKPLSIDAHTQHDLNTKYATLLVYDLEAAIRLAHYADITTIVTLQQPLGNILACKAMGDVLLQSSAPPGILFSALKLIIDEIHTLENFDAAKLAKYLRCLFHVLLPKDDALALEMLDQFTQVTLESKAVDMPLPTIQIEWFVVRTFNHALDHYVQFREQTCRIWASKAMKLADLVEDGGVLVNTLRTRFAQLRFQNEVGVST</sequence>
<gene>
    <name evidence="2" type="ORF">C2857_006466</name>
</gene>
<proteinExistence type="predicted"/>